<dbReference type="GO" id="GO:0044780">
    <property type="term" value="P:bacterial-type flagellum assembly"/>
    <property type="evidence" value="ECO:0007669"/>
    <property type="project" value="UniProtKB-UniRule"/>
</dbReference>
<sequence>MNIQTKYLGEVTIDDEMIIHFPGGIPGFLEQSEFVLLDIPGNPVFQFLQSVNTVPLAFVVTNPYHFYQDYSFELDEGTLESLQIKSVNDVLIVSIVTLKDPFETSTINLKAPLVINQKKMLGKQYILNTDVYPSKASIKPTVGKGV</sequence>
<dbReference type="PANTHER" id="PTHR39190">
    <property type="entry name" value="FLAGELLAR ASSEMBLY FACTOR FLIW"/>
    <property type="match status" value="1"/>
</dbReference>
<gene>
    <name evidence="4 5" type="primary">fliW</name>
    <name evidence="5" type="ORF">J43TS3_10410</name>
</gene>
<comment type="caution">
    <text evidence="5">The sequence shown here is derived from an EMBL/GenBank/DDBJ whole genome shotgun (WGS) entry which is preliminary data.</text>
</comment>
<dbReference type="Pfam" id="PF02623">
    <property type="entry name" value="FliW"/>
    <property type="match status" value="1"/>
</dbReference>
<reference evidence="5" key="1">
    <citation type="submission" date="2021-03" db="EMBL/GenBank/DDBJ databases">
        <title>Antimicrobial resistance genes in bacteria isolated from Japanese honey, and their potential for conferring macrolide and lincosamide resistance in the American foulbrood pathogen Paenibacillus larvae.</title>
        <authorList>
            <person name="Okamoto M."/>
            <person name="Kumagai M."/>
            <person name="Kanamori H."/>
            <person name="Takamatsu D."/>
        </authorList>
    </citation>
    <scope>NUCLEOTIDE SEQUENCE</scope>
    <source>
        <strain evidence="5">J43TS3</strain>
    </source>
</reference>
<dbReference type="Proteomes" id="UP000676917">
    <property type="component" value="Unassembled WGS sequence"/>
</dbReference>
<dbReference type="NCBIfam" id="NF009793">
    <property type="entry name" value="PRK13285.1-1"/>
    <property type="match status" value="1"/>
</dbReference>
<keyword evidence="1 4" id="KW-0963">Cytoplasm</keyword>
<accession>A0A919X8E6</accession>
<keyword evidence="2 4" id="KW-1005">Bacterial flagellum biogenesis</keyword>
<proteinExistence type="inferred from homology"/>
<dbReference type="EMBL" id="BORP01000001">
    <property type="protein sequence ID" value="GIO26430.1"/>
    <property type="molecule type" value="Genomic_DNA"/>
</dbReference>
<keyword evidence="6" id="KW-1185">Reference proteome</keyword>
<dbReference type="Gene3D" id="2.30.290.10">
    <property type="entry name" value="BH3618-like"/>
    <property type="match status" value="1"/>
</dbReference>
<dbReference type="PANTHER" id="PTHR39190:SF1">
    <property type="entry name" value="FLAGELLAR ASSEMBLY FACTOR FLIW"/>
    <property type="match status" value="1"/>
</dbReference>
<dbReference type="GO" id="GO:0006417">
    <property type="term" value="P:regulation of translation"/>
    <property type="evidence" value="ECO:0007669"/>
    <property type="project" value="UniProtKB-KW"/>
</dbReference>
<dbReference type="InterPro" id="IPR003775">
    <property type="entry name" value="Flagellar_assembly_factor_FliW"/>
</dbReference>
<dbReference type="AlphaFoldDB" id="A0A919X8E6"/>
<organism evidence="5 6">
    <name type="scientific">Ornithinibacillus bavariensis</name>
    <dbReference type="NCBI Taxonomy" id="545502"/>
    <lineage>
        <taxon>Bacteria</taxon>
        <taxon>Bacillati</taxon>
        <taxon>Bacillota</taxon>
        <taxon>Bacilli</taxon>
        <taxon>Bacillales</taxon>
        <taxon>Bacillaceae</taxon>
        <taxon>Ornithinibacillus</taxon>
    </lineage>
</organism>
<dbReference type="SUPFAM" id="SSF141457">
    <property type="entry name" value="BH3618-like"/>
    <property type="match status" value="1"/>
</dbReference>
<dbReference type="GO" id="GO:0005737">
    <property type="term" value="C:cytoplasm"/>
    <property type="evidence" value="ECO:0007669"/>
    <property type="project" value="UniProtKB-SubCell"/>
</dbReference>
<evidence type="ECO:0000256" key="1">
    <source>
        <dbReference type="ARBA" id="ARBA00022490"/>
    </source>
</evidence>
<dbReference type="HAMAP" id="MF_01185">
    <property type="entry name" value="FliW"/>
    <property type="match status" value="1"/>
</dbReference>
<evidence type="ECO:0000256" key="2">
    <source>
        <dbReference type="ARBA" id="ARBA00022795"/>
    </source>
</evidence>
<evidence type="ECO:0000313" key="6">
    <source>
        <dbReference type="Proteomes" id="UP000676917"/>
    </source>
</evidence>
<keyword evidence="3 4" id="KW-0810">Translation regulation</keyword>
<comment type="similarity">
    <text evidence="4">Belongs to the FliW family.</text>
</comment>
<comment type="subunit">
    <text evidence="4">Interacts with translational regulator CsrA and flagellin(s).</text>
</comment>
<comment type="subcellular location">
    <subcellularLocation>
        <location evidence="4">Cytoplasm</location>
    </subcellularLocation>
</comment>
<evidence type="ECO:0000313" key="5">
    <source>
        <dbReference type="EMBL" id="GIO26430.1"/>
    </source>
</evidence>
<keyword evidence="5" id="KW-0282">Flagellum</keyword>
<dbReference type="InterPro" id="IPR024046">
    <property type="entry name" value="Flagellar_assmbl_FliW_dom_sf"/>
</dbReference>
<evidence type="ECO:0000256" key="4">
    <source>
        <dbReference type="HAMAP-Rule" id="MF_01185"/>
    </source>
</evidence>
<comment type="function">
    <text evidence="4">Acts as an anti-CsrA protein, binds CsrA and prevents it from repressing translation of its target genes, one of which is flagellin. Binds to flagellin and participates in the assembly of the flagellum.</text>
</comment>
<name>A0A919X8E6_9BACI</name>
<keyword evidence="5" id="KW-0969">Cilium</keyword>
<dbReference type="RefSeq" id="WP_212919889.1">
    <property type="nucleotide sequence ID" value="NZ_BORP01000001.1"/>
</dbReference>
<evidence type="ECO:0000256" key="3">
    <source>
        <dbReference type="ARBA" id="ARBA00022845"/>
    </source>
</evidence>
<keyword evidence="5" id="KW-0966">Cell projection</keyword>
<protein>
    <recommendedName>
        <fullName evidence="4">Flagellar assembly factor FliW</fullName>
    </recommendedName>
</protein>
<keyword evidence="4" id="KW-0143">Chaperone</keyword>